<dbReference type="KEGG" id="step:IC006_0483"/>
<dbReference type="Proteomes" id="UP000322983">
    <property type="component" value="Chromosome"/>
</dbReference>
<evidence type="ECO:0000259" key="2">
    <source>
        <dbReference type="Pfam" id="PF00534"/>
    </source>
</evidence>
<name>A0A510DSN4_9CREN</name>
<dbReference type="EMBL" id="AP018929">
    <property type="protein sequence ID" value="BBG23199.1"/>
    <property type="molecule type" value="Genomic_DNA"/>
</dbReference>
<keyword evidence="1" id="KW-0808">Transferase</keyword>
<organism evidence="3 4">
    <name type="scientific">Sulfuracidifex tepidarius</name>
    <dbReference type="NCBI Taxonomy" id="1294262"/>
    <lineage>
        <taxon>Archaea</taxon>
        <taxon>Thermoproteota</taxon>
        <taxon>Thermoprotei</taxon>
        <taxon>Sulfolobales</taxon>
        <taxon>Sulfolobaceae</taxon>
        <taxon>Sulfuracidifex</taxon>
    </lineage>
</organism>
<dbReference type="AlphaFoldDB" id="A0A510DSN4"/>
<dbReference type="RefSeq" id="WP_149528276.1">
    <property type="nucleotide sequence ID" value="NZ_AP018929.1"/>
</dbReference>
<reference evidence="3 4" key="1">
    <citation type="journal article" date="2020" name="Int. J. Syst. Evol. Microbiol.">
        <title>Sulfuracidifex tepidarius gen. nov., sp. nov. and transfer of Sulfolobus metallicus Huber and Stetter 1992 to the genus Sulfuracidifex as Sulfuracidifex metallicus comb. nov.</title>
        <authorList>
            <person name="Itoh T."/>
            <person name="Miura T."/>
            <person name="Sakai H.D."/>
            <person name="Kato S."/>
            <person name="Ohkuma M."/>
            <person name="Takashina T."/>
        </authorList>
    </citation>
    <scope>NUCLEOTIDE SEQUENCE [LARGE SCALE GENOMIC DNA]</scope>
    <source>
        <strain evidence="3 4">IC-006</strain>
    </source>
</reference>
<dbReference type="STRING" id="1294262.GCA_001316085_03025"/>
<dbReference type="OrthoDB" id="132546at2157"/>
<dbReference type="GeneID" id="41714336"/>
<accession>A0A510DSN4</accession>
<dbReference type="PANTHER" id="PTHR46401:SF2">
    <property type="entry name" value="GLYCOSYLTRANSFERASE WBBK-RELATED"/>
    <property type="match status" value="1"/>
</dbReference>
<dbReference type="SUPFAM" id="SSF53756">
    <property type="entry name" value="UDP-Glycosyltransferase/glycogen phosphorylase"/>
    <property type="match status" value="1"/>
</dbReference>
<keyword evidence="4" id="KW-1185">Reference proteome</keyword>
<feature type="domain" description="Glycosyl transferase family 1" evidence="2">
    <location>
        <begin position="236"/>
        <end position="386"/>
    </location>
</feature>
<dbReference type="Gene3D" id="3.40.50.2000">
    <property type="entry name" value="Glycogen Phosphorylase B"/>
    <property type="match status" value="1"/>
</dbReference>
<evidence type="ECO:0000313" key="3">
    <source>
        <dbReference type="EMBL" id="BBG23199.1"/>
    </source>
</evidence>
<dbReference type="Pfam" id="PF00534">
    <property type="entry name" value="Glycos_transf_1"/>
    <property type="match status" value="1"/>
</dbReference>
<gene>
    <name evidence="3" type="ORF">IC006_0483</name>
</gene>
<dbReference type="PANTHER" id="PTHR46401">
    <property type="entry name" value="GLYCOSYLTRANSFERASE WBBK-RELATED"/>
    <property type="match status" value="1"/>
</dbReference>
<dbReference type="InterPro" id="IPR001296">
    <property type="entry name" value="Glyco_trans_1"/>
</dbReference>
<protein>
    <submittedName>
        <fullName evidence="3">D-inositol-3-phosphate glycosyltransferase</fullName>
    </submittedName>
</protein>
<dbReference type="GO" id="GO:0016757">
    <property type="term" value="F:glycosyltransferase activity"/>
    <property type="evidence" value="ECO:0007669"/>
    <property type="project" value="InterPro"/>
</dbReference>
<proteinExistence type="predicted"/>
<dbReference type="CDD" id="cd03801">
    <property type="entry name" value="GT4_PimA-like"/>
    <property type="match status" value="1"/>
</dbReference>
<evidence type="ECO:0000256" key="1">
    <source>
        <dbReference type="ARBA" id="ARBA00022679"/>
    </source>
</evidence>
<evidence type="ECO:0000313" key="4">
    <source>
        <dbReference type="Proteomes" id="UP000322983"/>
    </source>
</evidence>
<sequence>MIGVVLPIRTFIKFSGGGDVHSKEVLSRLAKRTDILLLPPPSEIINNYSEIYNYLDKIPFNFPDFINGLKNENLSYSDILHKYSLYLNNVRIIYDFISYIHLDMTSKGSKAKLFIKSLSRDIYCNEMVSFDAYCIAKITNKPLVTTLQSEIRSYGESIRFLYGSTKYKIGDPLFGFKQRYNFLNIAKFGRILNDPIVKYVLAVSEGSLEGLKLKSEKIKVLKPGNAFNPDLLRFRTKNKENYLVFWARLYYLKGIFEIPYIMREIVKRHRDVKLLIFGEFINNIEKEKFFNLIKNFNLEKHIKWLGFISDEEKYKIVSKARALIYPSHVDSFSLVILESLALGTPVIAYDLPGPKSIYRDLKAVRFVREFDIDRMALNVLDILKMKDEDYFSFLIYNEMLDKFLERYNSWDKVTDEILTYLNK</sequence>